<dbReference type="Proteomes" id="UP001610334">
    <property type="component" value="Unassembled WGS sequence"/>
</dbReference>
<reference evidence="3 4" key="1">
    <citation type="submission" date="2024-07" db="EMBL/GenBank/DDBJ databases">
        <title>Section-level genome sequencing and comparative genomics of Aspergillus sections Usti and Cavernicolus.</title>
        <authorList>
            <consortium name="Lawrence Berkeley National Laboratory"/>
            <person name="Nybo J.L."/>
            <person name="Vesth T.C."/>
            <person name="Theobald S."/>
            <person name="Frisvad J.C."/>
            <person name="Larsen T.O."/>
            <person name="Kjaerboelling I."/>
            <person name="Rothschild-Mancinelli K."/>
            <person name="Lyhne E.K."/>
            <person name="Kogle M.E."/>
            <person name="Barry K."/>
            <person name="Clum A."/>
            <person name="Na H."/>
            <person name="Ledsgaard L."/>
            <person name="Lin J."/>
            <person name="Lipzen A."/>
            <person name="Kuo A."/>
            <person name="Riley R."/>
            <person name="Mondo S."/>
            <person name="Labutti K."/>
            <person name="Haridas S."/>
            <person name="Pangalinan J."/>
            <person name="Salamov A.A."/>
            <person name="Simmons B.A."/>
            <person name="Magnuson J.K."/>
            <person name="Chen J."/>
            <person name="Drula E."/>
            <person name="Henrissat B."/>
            <person name="Wiebenga A."/>
            <person name="Lubbers R.J."/>
            <person name="Gomes A.C."/>
            <person name="Makela M.R."/>
            <person name="Stajich J."/>
            <person name="Grigoriev I.V."/>
            <person name="Mortensen U.H."/>
            <person name="De Vries R.P."/>
            <person name="Baker S.E."/>
            <person name="Andersen M.R."/>
        </authorList>
    </citation>
    <scope>NUCLEOTIDE SEQUENCE [LARGE SCALE GENOMIC DNA]</scope>
    <source>
        <strain evidence="3 4">CBS 588.65</strain>
    </source>
</reference>
<proteinExistence type="predicted"/>
<evidence type="ECO:0000313" key="3">
    <source>
        <dbReference type="EMBL" id="KAL2808867.1"/>
    </source>
</evidence>
<evidence type="ECO:0000256" key="1">
    <source>
        <dbReference type="SAM" id="MobiDB-lite"/>
    </source>
</evidence>
<accession>A0ABR4H084</accession>
<organism evidence="3 4">
    <name type="scientific">Aspergillus granulosus</name>
    <dbReference type="NCBI Taxonomy" id="176169"/>
    <lineage>
        <taxon>Eukaryota</taxon>
        <taxon>Fungi</taxon>
        <taxon>Dikarya</taxon>
        <taxon>Ascomycota</taxon>
        <taxon>Pezizomycotina</taxon>
        <taxon>Eurotiomycetes</taxon>
        <taxon>Eurotiomycetidae</taxon>
        <taxon>Eurotiales</taxon>
        <taxon>Aspergillaceae</taxon>
        <taxon>Aspergillus</taxon>
        <taxon>Aspergillus subgen. Nidulantes</taxon>
    </lineage>
</organism>
<name>A0ABR4H084_9EURO</name>
<comment type="caution">
    <text evidence="3">The sequence shown here is derived from an EMBL/GenBank/DDBJ whole genome shotgun (WGS) entry which is preliminary data.</text>
</comment>
<feature type="compositionally biased region" description="Polar residues" evidence="1">
    <location>
        <begin position="64"/>
        <end position="75"/>
    </location>
</feature>
<dbReference type="EMBL" id="JBFXLT010000102">
    <property type="protein sequence ID" value="KAL2808867.1"/>
    <property type="molecule type" value="Genomic_DNA"/>
</dbReference>
<keyword evidence="2" id="KW-0812">Transmembrane</keyword>
<evidence type="ECO:0000256" key="2">
    <source>
        <dbReference type="SAM" id="Phobius"/>
    </source>
</evidence>
<evidence type="ECO:0000313" key="4">
    <source>
        <dbReference type="Proteomes" id="UP001610334"/>
    </source>
</evidence>
<protein>
    <submittedName>
        <fullName evidence="3">Uncharacterized protein</fullName>
    </submittedName>
</protein>
<feature type="region of interest" description="Disordered" evidence="1">
    <location>
        <begin position="1"/>
        <end position="75"/>
    </location>
</feature>
<gene>
    <name evidence="3" type="ORF">BJX63DRAFT_424301</name>
</gene>
<keyword evidence="2" id="KW-0472">Membrane</keyword>
<feature type="compositionally biased region" description="Polar residues" evidence="1">
    <location>
        <begin position="1"/>
        <end position="54"/>
    </location>
</feature>
<feature type="region of interest" description="Disordered" evidence="1">
    <location>
        <begin position="289"/>
        <end position="377"/>
    </location>
</feature>
<keyword evidence="2" id="KW-1133">Transmembrane helix</keyword>
<sequence>MDPIESSSSPFAAQSTKLSASLQRNSMETITTEAEQRNPDPSNTINIQSGGSLDTRTKKPLLPTPNQTPRRSDQSAADTLLVIFQSDSSHSEAFTSDRSNSPKTTPRLGLLNLASDLLPVITETGPPTISSKTPHIPSVLTAVDDILSEIDMDTVRPLDLIMTLESDRLLVTGWNALSAMDTLPLGFAPTTTAAPLVETLPAPEKYIDVFIPTGWSSPNQEGSLDQAATAAPTQAVDVLSRNWQRASVTRTPAKPLITPLFSNYNQVVYNGGSLSTITKEESVLIASSTPSVLNQGDGGRLPPPSSTPSPRSRNLSKTKEICDSGSSRTTPARPIEKNKTTSTSIYMVPEKPAVPTHAPTVPHGPEWRPSTTTTLDTATSSVDTDSILDQLQRAQSISRQSMGVATGTVSAGIAVFILTFVLHHFVYRWVSRQRAGVIQIRREPNTNTGLRIELPHRSQNPEVSYFSDSS</sequence>
<keyword evidence="4" id="KW-1185">Reference proteome</keyword>
<feature type="transmembrane region" description="Helical" evidence="2">
    <location>
        <begin position="402"/>
        <end position="426"/>
    </location>
</feature>